<dbReference type="EMBL" id="JACGWK010000005">
    <property type="protein sequence ID" value="KAL0354277.1"/>
    <property type="molecule type" value="Genomic_DNA"/>
</dbReference>
<protein>
    <submittedName>
        <fullName evidence="1">Uncharacterized protein</fullName>
    </submittedName>
</protein>
<organism evidence="1">
    <name type="scientific">Sesamum angustifolium</name>
    <dbReference type="NCBI Taxonomy" id="2727405"/>
    <lineage>
        <taxon>Eukaryota</taxon>
        <taxon>Viridiplantae</taxon>
        <taxon>Streptophyta</taxon>
        <taxon>Embryophyta</taxon>
        <taxon>Tracheophyta</taxon>
        <taxon>Spermatophyta</taxon>
        <taxon>Magnoliopsida</taxon>
        <taxon>eudicotyledons</taxon>
        <taxon>Gunneridae</taxon>
        <taxon>Pentapetalae</taxon>
        <taxon>asterids</taxon>
        <taxon>lamiids</taxon>
        <taxon>Lamiales</taxon>
        <taxon>Pedaliaceae</taxon>
        <taxon>Sesamum</taxon>
    </lineage>
</organism>
<reference evidence="1" key="2">
    <citation type="journal article" date="2024" name="Plant">
        <title>Genomic evolution and insights into agronomic trait innovations of Sesamum species.</title>
        <authorList>
            <person name="Miao H."/>
            <person name="Wang L."/>
            <person name="Qu L."/>
            <person name="Liu H."/>
            <person name="Sun Y."/>
            <person name="Le M."/>
            <person name="Wang Q."/>
            <person name="Wei S."/>
            <person name="Zheng Y."/>
            <person name="Lin W."/>
            <person name="Duan Y."/>
            <person name="Cao H."/>
            <person name="Xiong S."/>
            <person name="Wang X."/>
            <person name="Wei L."/>
            <person name="Li C."/>
            <person name="Ma Q."/>
            <person name="Ju M."/>
            <person name="Zhao R."/>
            <person name="Li G."/>
            <person name="Mu C."/>
            <person name="Tian Q."/>
            <person name="Mei H."/>
            <person name="Zhang T."/>
            <person name="Gao T."/>
            <person name="Zhang H."/>
        </authorList>
    </citation>
    <scope>NUCLEOTIDE SEQUENCE</scope>
    <source>
        <tissue evidence="1">Leaf</tissue>
    </source>
</reference>
<comment type="caution">
    <text evidence="1">The sequence shown here is derived from an EMBL/GenBank/DDBJ whole genome shotgun (WGS) entry which is preliminary data.</text>
</comment>
<sequence length="69" mass="7953">MAYRRGQLNPRTLFSTRYVDMASRPGSLDRCRKLTDGQGHLESCKNILNARISMMKYLKLVLKGRSEYG</sequence>
<evidence type="ECO:0000313" key="1">
    <source>
        <dbReference type="EMBL" id="KAL0354277.1"/>
    </source>
</evidence>
<dbReference type="AlphaFoldDB" id="A0AAW2PEF6"/>
<name>A0AAW2PEF6_9LAMI</name>
<gene>
    <name evidence="1" type="ORF">Sangu_1009000</name>
</gene>
<accession>A0AAW2PEF6</accession>
<reference evidence="1" key="1">
    <citation type="submission" date="2020-06" db="EMBL/GenBank/DDBJ databases">
        <authorList>
            <person name="Li T."/>
            <person name="Hu X."/>
            <person name="Zhang T."/>
            <person name="Song X."/>
            <person name="Zhang H."/>
            <person name="Dai N."/>
            <person name="Sheng W."/>
            <person name="Hou X."/>
            <person name="Wei L."/>
        </authorList>
    </citation>
    <scope>NUCLEOTIDE SEQUENCE</scope>
    <source>
        <strain evidence="1">G01</strain>
        <tissue evidence="1">Leaf</tissue>
    </source>
</reference>
<proteinExistence type="predicted"/>